<keyword evidence="9" id="KW-1185">Reference proteome</keyword>
<proteinExistence type="inferred from homology"/>
<evidence type="ECO:0000256" key="3">
    <source>
        <dbReference type="ARBA" id="ARBA00022801"/>
    </source>
</evidence>
<reference evidence="8" key="2">
    <citation type="submission" date="2024-06" db="UniProtKB">
        <authorList>
            <consortium name="EnsemblMetazoa"/>
        </authorList>
    </citation>
    <scope>IDENTIFICATION</scope>
</reference>
<keyword evidence="2" id="KW-0645">Protease</keyword>
<evidence type="ECO:0000313" key="9">
    <source>
        <dbReference type="Proteomes" id="UP000007879"/>
    </source>
</evidence>
<dbReference type="SMART" id="SM00848">
    <property type="entry name" value="Inhibitor_I29"/>
    <property type="match status" value="1"/>
</dbReference>
<dbReference type="KEGG" id="aqu:100638797"/>
<dbReference type="InterPro" id="IPR038765">
    <property type="entry name" value="Papain-like_cys_pep_sf"/>
</dbReference>
<evidence type="ECO:0000313" key="8">
    <source>
        <dbReference type="EnsemblMetazoa" id="XP_019856636.1"/>
    </source>
</evidence>
<keyword evidence="4" id="KW-0788">Thiol protease</keyword>
<keyword evidence="5" id="KW-0472">Membrane</keyword>
<dbReference type="SMART" id="SM00645">
    <property type="entry name" value="Pept_C1"/>
    <property type="match status" value="1"/>
</dbReference>
<accession>A0AAN0JIK6</accession>
<organism evidence="8 9">
    <name type="scientific">Amphimedon queenslandica</name>
    <name type="common">Sponge</name>
    <dbReference type="NCBI Taxonomy" id="400682"/>
    <lineage>
        <taxon>Eukaryota</taxon>
        <taxon>Metazoa</taxon>
        <taxon>Porifera</taxon>
        <taxon>Demospongiae</taxon>
        <taxon>Heteroscleromorpha</taxon>
        <taxon>Haplosclerida</taxon>
        <taxon>Niphatidae</taxon>
        <taxon>Amphimedon</taxon>
    </lineage>
</organism>
<evidence type="ECO:0000256" key="1">
    <source>
        <dbReference type="ARBA" id="ARBA00008455"/>
    </source>
</evidence>
<protein>
    <recommendedName>
        <fullName evidence="10">Peptidase C1A papain C-terminal domain-containing protein</fullName>
    </recommendedName>
</protein>
<dbReference type="GO" id="GO:0008234">
    <property type="term" value="F:cysteine-type peptidase activity"/>
    <property type="evidence" value="ECO:0007669"/>
    <property type="project" value="UniProtKB-KW"/>
</dbReference>
<sequence length="362" mass="41111">MNTCKSCIFKDIPSYNWPESSTFAVLGLNCKMKQILVIHLFLAASVVCHQYFFSAKWVIWKTQNQKVYSSFHEELERHIIWLSNQEYIDAYNKIAHIVGFNLSMNEYGDLSDYEFRNNYQCALSPIYRPLFNCTRKIYQRSKNLTLPQSVDWRSMGAVSSVKSQGYCCSSYAFGALGTLEGVHALASGKLVELSAQNIIDCSRVYGNRGCQKGSVEYSYYYIIDNNGVDTKRSYPYRGKQKACHFKQKNIGAKMRYFLQVEEGNEKDLEAAVAMQGPISVVVDASHNIFRFYKSGILNIPNCSSSKVTQALTLIGYGSNNGQKYWLVKNSWGKNWGLRGYALLSRGKYNQCGIASYATFPSI</sequence>
<dbReference type="PANTHER" id="PTHR12411">
    <property type="entry name" value="CYSTEINE PROTEASE FAMILY C1-RELATED"/>
    <property type="match status" value="1"/>
</dbReference>
<evidence type="ECO:0000259" key="7">
    <source>
        <dbReference type="SMART" id="SM00848"/>
    </source>
</evidence>
<evidence type="ECO:0000256" key="4">
    <source>
        <dbReference type="ARBA" id="ARBA00022807"/>
    </source>
</evidence>
<name>A0AAN0JIK6_AMPQE</name>
<feature type="transmembrane region" description="Helical" evidence="5">
    <location>
        <begin position="35"/>
        <end position="53"/>
    </location>
</feature>
<keyword evidence="5" id="KW-1133">Transmembrane helix</keyword>
<dbReference type="GeneID" id="100638797"/>
<dbReference type="InterPro" id="IPR000668">
    <property type="entry name" value="Peptidase_C1A_C"/>
</dbReference>
<keyword evidence="3" id="KW-0378">Hydrolase</keyword>
<dbReference type="InterPro" id="IPR013128">
    <property type="entry name" value="Peptidase_C1A"/>
</dbReference>
<dbReference type="SUPFAM" id="SSF54001">
    <property type="entry name" value="Cysteine proteinases"/>
    <property type="match status" value="1"/>
</dbReference>
<feature type="domain" description="Peptidase C1A papain C-terminal" evidence="6">
    <location>
        <begin position="146"/>
        <end position="361"/>
    </location>
</feature>
<evidence type="ECO:0000256" key="2">
    <source>
        <dbReference type="ARBA" id="ARBA00022670"/>
    </source>
</evidence>
<dbReference type="Pfam" id="PF00112">
    <property type="entry name" value="Peptidase_C1"/>
    <property type="match status" value="1"/>
</dbReference>
<dbReference type="Pfam" id="PF08246">
    <property type="entry name" value="Inhibitor_I29"/>
    <property type="match status" value="1"/>
</dbReference>
<dbReference type="CDD" id="cd02248">
    <property type="entry name" value="Peptidase_C1A"/>
    <property type="match status" value="1"/>
</dbReference>
<evidence type="ECO:0008006" key="10">
    <source>
        <dbReference type="Google" id="ProtNLM"/>
    </source>
</evidence>
<dbReference type="GO" id="GO:0006508">
    <property type="term" value="P:proteolysis"/>
    <property type="evidence" value="ECO:0007669"/>
    <property type="project" value="UniProtKB-KW"/>
</dbReference>
<comment type="similarity">
    <text evidence="1">Belongs to the peptidase C1 family.</text>
</comment>
<dbReference type="AlphaFoldDB" id="A0AAN0JIK6"/>
<evidence type="ECO:0000259" key="6">
    <source>
        <dbReference type="SMART" id="SM00645"/>
    </source>
</evidence>
<keyword evidence="5" id="KW-0812">Transmembrane</keyword>
<dbReference type="EnsemblMetazoa" id="XM_020001077.1">
    <property type="protein sequence ID" value="XP_019856636.1"/>
    <property type="gene ID" value="LOC100638797"/>
</dbReference>
<dbReference type="InterPro" id="IPR039417">
    <property type="entry name" value="Peptidase_C1A_papain-like"/>
</dbReference>
<dbReference type="Gene3D" id="3.90.70.10">
    <property type="entry name" value="Cysteine proteinases"/>
    <property type="match status" value="1"/>
</dbReference>
<dbReference type="InterPro" id="IPR013201">
    <property type="entry name" value="Prot_inhib_I29"/>
</dbReference>
<feature type="domain" description="Cathepsin propeptide inhibitor" evidence="7">
    <location>
        <begin position="57"/>
        <end position="115"/>
    </location>
</feature>
<dbReference type="Proteomes" id="UP000007879">
    <property type="component" value="Unassembled WGS sequence"/>
</dbReference>
<dbReference type="RefSeq" id="XP_019856636.1">
    <property type="nucleotide sequence ID" value="XM_020001077.1"/>
</dbReference>
<reference evidence="9" key="1">
    <citation type="journal article" date="2010" name="Nature">
        <title>The Amphimedon queenslandica genome and the evolution of animal complexity.</title>
        <authorList>
            <person name="Srivastava M."/>
            <person name="Simakov O."/>
            <person name="Chapman J."/>
            <person name="Fahey B."/>
            <person name="Gauthier M.E."/>
            <person name="Mitros T."/>
            <person name="Richards G.S."/>
            <person name="Conaco C."/>
            <person name="Dacre M."/>
            <person name="Hellsten U."/>
            <person name="Larroux C."/>
            <person name="Putnam N.H."/>
            <person name="Stanke M."/>
            <person name="Adamska M."/>
            <person name="Darling A."/>
            <person name="Degnan S.M."/>
            <person name="Oakley T.H."/>
            <person name="Plachetzki D.C."/>
            <person name="Zhai Y."/>
            <person name="Adamski M."/>
            <person name="Calcino A."/>
            <person name="Cummins S.F."/>
            <person name="Goodstein D.M."/>
            <person name="Harris C."/>
            <person name="Jackson D.J."/>
            <person name="Leys S.P."/>
            <person name="Shu S."/>
            <person name="Woodcroft B.J."/>
            <person name="Vervoort M."/>
            <person name="Kosik K.S."/>
            <person name="Manning G."/>
            <person name="Degnan B.M."/>
            <person name="Rokhsar D.S."/>
        </authorList>
    </citation>
    <scope>NUCLEOTIDE SEQUENCE [LARGE SCALE GENOMIC DNA]</scope>
</reference>
<evidence type="ECO:0000256" key="5">
    <source>
        <dbReference type="SAM" id="Phobius"/>
    </source>
</evidence>
<dbReference type="FunFam" id="3.90.70.10:FF:000006">
    <property type="entry name" value="Cathepsin S"/>
    <property type="match status" value="1"/>
</dbReference>